<protein>
    <submittedName>
        <fullName evidence="1">Uncharacterized protein</fullName>
    </submittedName>
</protein>
<dbReference type="AlphaFoldDB" id="A0A8J2XS77"/>
<dbReference type="SUPFAM" id="SSF55729">
    <property type="entry name" value="Acyl-CoA N-acyltransferases (Nat)"/>
    <property type="match status" value="1"/>
</dbReference>
<keyword evidence="2" id="KW-1185">Reference proteome</keyword>
<reference evidence="1" key="1">
    <citation type="journal article" date="2014" name="Int. J. Syst. Evol. Microbiol.">
        <title>Complete genome sequence of Corynebacterium casei LMG S-19264T (=DSM 44701T), isolated from a smear-ripened cheese.</title>
        <authorList>
            <consortium name="US DOE Joint Genome Institute (JGI-PGF)"/>
            <person name="Walter F."/>
            <person name="Albersmeier A."/>
            <person name="Kalinowski J."/>
            <person name="Ruckert C."/>
        </authorList>
    </citation>
    <scope>NUCLEOTIDE SEQUENCE</scope>
    <source>
        <strain evidence="1">CGMCC 1.15448</strain>
    </source>
</reference>
<dbReference type="InterPro" id="IPR016181">
    <property type="entry name" value="Acyl_CoA_acyltransferase"/>
</dbReference>
<dbReference type="Proteomes" id="UP000607559">
    <property type="component" value="Unassembled WGS sequence"/>
</dbReference>
<evidence type="ECO:0000313" key="1">
    <source>
        <dbReference type="EMBL" id="GGA93107.1"/>
    </source>
</evidence>
<organism evidence="1 2">
    <name type="scientific">Puia dinghuensis</name>
    <dbReference type="NCBI Taxonomy" id="1792502"/>
    <lineage>
        <taxon>Bacteria</taxon>
        <taxon>Pseudomonadati</taxon>
        <taxon>Bacteroidota</taxon>
        <taxon>Chitinophagia</taxon>
        <taxon>Chitinophagales</taxon>
        <taxon>Chitinophagaceae</taxon>
        <taxon>Puia</taxon>
    </lineage>
</organism>
<proteinExistence type="predicted"/>
<dbReference type="Gene3D" id="3.40.630.30">
    <property type="match status" value="1"/>
</dbReference>
<accession>A0A8J2XS77</accession>
<gene>
    <name evidence="1" type="ORF">GCM10011511_15650</name>
</gene>
<dbReference type="RefSeq" id="WP_188930209.1">
    <property type="nucleotide sequence ID" value="NZ_BMJC01000001.1"/>
</dbReference>
<dbReference type="EMBL" id="BMJC01000001">
    <property type="protein sequence ID" value="GGA93107.1"/>
    <property type="molecule type" value="Genomic_DNA"/>
</dbReference>
<name>A0A8J2XS77_9BACT</name>
<comment type="caution">
    <text evidence="1">The sequence shown here is derived from an EMBL/GenBank/DDBJ whole genome shotgun (WGS) entry which is preliminary data.</text>
</comment>
<sequence>MTIRLAGVQDIPAIQKVIQLLGYESVDKRINDKMQRIFADPEKYSVAVIEKENKITAFAQITFLTELPFGKTARINYYSPENILQNVPGIGPVLEAYFLQACENCEIVDLFFEKPEIDDQNYTLKNTYNTERSFRIIPLKDDGPLAEDAPPLS</sequence>
<evidence type="ECO:0000313" key="2">
    <source>
        <dbReference type="Proteomes" id="UP000607559"/>
    </source>
</evidence>
<reference evidence="1" key="2">
    <citation type="submission" date="2020-09" db="EMBL/GenBank/DDBJ databases">
        <authorList>
            <person name="Sun Q."/>
            <person name="Zhou Y."/>
        </authorList>
    </citation>
    <scope>NUCLEOTIDE SEQUENCE</scope>
    <source>
        <strain evidence="1">CGMCC 1.15448</strain>
    </source>
</reference>